<dbReference type="SUPFAM" id="SSF56112">
    <property type="entry name" value="Protein kinase-like (PK-like)"/>
    <property type="match status" value="1"/>
</dbReference>
<comment type="caution">
    <text evidence="2">The sequence shown here is derived from an EMBL/GenBank/DDBJ whole genome shotgun (WGS) entry which is preliminary data.</text>
</comment>
<feature type="domain" description="Aminoglycoside phosphotransferase" evidence="1">
    <location>
        <begin position="67"/>
        <end position="280"/>
    </location>
</feature>
<dbReference type="InterPro" id="IPR011009">
    <property type="entry name" value="Kinase-like_dom_sf"/>
</dbReference>
<protein>
    <submittedName>
        <fullName evidence="2">Spectinomycin phosphotransferase</fullName>
    </submittedName>
</protein>
<dbReference type="EMBL" id="RBKS01000001">
    <property type="protein sequence ID" value="RKR74825.1"/>
    <property type="molecule type" value="Genomic_DNA"/>
</dbReference>
<dbReference type="Pfam" id="PF01636">
    <property type="entry name" value="APH"/>
    <property type="match status" value="1"/>
</dbReference>
<keyword evidence="2" id="KW-0808">Transferase</keyword>
<proteinExistence type="predicted"/>
<dbReference type="Gene3D" id="1.20.58.840">
    <property type="match status" value="1"/>
</dbReference>
<gene>
    <name evidence="2" type="ORF">C8E83_1956</name>
</gene>
<reference evidence="2 3" key="1">
    <citation type="submission" date="2018-10" db="EMBL/GenBank/DDBJ databases">
        <title>Sequencing the genomes of 1000 actinobacteria strains.</title>
        <authorList>
            <person name="Klenk H.-P."/>
        </authorList>
    </citation>
    <scope>NUCLEOTIDE SEQUENCE [LARGE SCALE GENOMIC DNA]</scope>
    <source>
        <strain evidence="2 3">DSM 17894</strain>
    </source>
</reference>
<evidence type="ECO:0000313" key="3">
    <source>
        <dbReference type="Proteomes" id="UP000280008"/>
    </source>
</evidence>
<dbReference type="RefSeq" id="WP_121369692.1">
    <property type="nucleotide sequence ID" value="NZ_RBKS01000001.1"/>
</dbReference>
<dbReference type="GO" id="GO:0016740">
    <property type="term" value="F:transferase activity"/>
    <property type="evidence" value="ECO:0007669"/>
    <property type="project" value="UniProtKB-KW"/>
</dbReference>
<evidence type="ECO:0000313" key="2">
    <source>
        <dbReference type="EMBL" id="RKR74825.1"/>
    </source>
</evidence>
<dbReference type="Gene3D" id="1.10.510.10">
    <property type="entry name" value="Transferase(Phosphotransferase) domain 1"/>
    <property type="match status" value="1"/>
</dbReference>
<keyword evidence="3" id="KW-1185">Reference proteome</keyword>
<name>A0A495II84_9MICO</name>
<dbReference type="InterPro" id="IPR002575">
    <property type="entry name" value="Aminoglycoside_PTrfase"/>
</dbReference>
<dbReference type="OrthoDB" id="115252at2"/>
<dbReference type="Gene3D" id="3.30.200.20">
    <property type="entry name" value="Phosphorylase Kinase, domain 1"/>
    <property type="match status" value="1"/>
</dbReference>
<sequence>MADHTRPSAETIQGWLKTDFGLTSGEMVAATGGYDREATVWCATDDAGDLWTVKRTRRDNRYGLLLALALANAGVKGVPEQLTTAEGIPWSEHETDRLSVSRWVDGREAAERGLDEAEWTRFGSLLRRVHEEPRLRPPRPDPRPRRGIRRAGERIRHRLARVDALVADGGWPAENADAVRIAADWAQLRERIGAFRTAAARLKAAKSPTVRVSCHGDPHLGNVIVDRCGQPWLIDFDDAVHAPREVDLMLIELGVLFTLPVSEGERAAFHSGYGPVDLDQDRLLRFGCVRAVEDLLDTVIAILAPGGTVPSSDLVAMLAGILSAQGLAGLVAARLTEV</sequence>
<evidence type="ECO:0000259" key="1">
    <source>
        <dbReference type="Pfam" id="PF01636"/>
    </source>
</evidence>
<dbReference type="Proteomes" id="UP000280008">
    <property type="component" value="Unassembled WGS sequence"/>
</dbReference>
<organism evidence="2 3">
    <name type="scientific">Frondihabitans australicus</name>
    <dbReference type="NCBI Taxonomy" id="386892"/>
    <lineage>
        <taxon>Bacteria</taxon>
        <taxon>Bacillati</taxon>
        <taxon>Actinomycetota</taxon>
        <taxon>Actinomycetes</taxon>
        <taxon>Micrococcales</taxon>
        <taxon>Microbacteriaceae</taxon>
        <taxon>Frondihabitans</taxon>
    </lineage>
</organism>
<accession>A0A495II84</accession>
<dbReference type="AlphaFoldDB" id="A0A495II84"/>